<keyword evidence="2" id="KW-1185">Reference proteome</keyword>
<accession>A0A8H6M2Y1</accession>
<organism evidence="1 2">
    <name type="scientific">Ephemerocybe angulata</name>
    <dbReference type="NCBI Taxonomy" id="980116"/>
    <lineage>
        <taxon>Eukaryota</taxon>
        <taxon>Fungi</taxon>
        <taxon>Dikarya</taxon>
        <taxon>Basidiomycota</taxon>
        <taxon>Agaricomycotina</taxon>
        <taxon>Agaricomycetes</taxon>
        <taxon>Agaricomycetidae</taxon>
        <taxon>Agaricales</taxon>
        <taxon>Agaricineae</taxon>
        <taxon>Psathyrellaceae</taxon>
        <taxon>Ephemerocybe</taxon>
    </lineage>
</organism>
<dbReference type="EMBL" id="JACGCI010000043">
    <property type="protein sequence ID" value="KAF6752570.1"/>
    <property type="molecule type" value="Genomic_DNA"/>
</dbReference>
<protein>
    <submittedName>
        <fullName evidence="1">Uncharacterized protein</fullName>
    </submittedName>
</protein>
<comment type="caution">
    <text evidence="1">The sequence shown here is derived from an EMBL/GenBank/DDBJ whole genome shotgun (WGS) entry which is preliminary data.</text>
</comment>
<evidence type="ECO:0000313" key="2">
    <source>
        <dbReference type="Proteomes" id="UP000521943"/>
    </source>
</evidence>
<dbReference type="Pfam" id="PF14273">
    <property type="entry name" value="DUF4360"/>
    <property type="match status" value="1"/>
</dbReference>
<dbReference type="Proteomes" id="UP000521943">
    <property type="component" value="Unassembled WGS sequence"/>
</dbReference>
<dbReference type="PROSITE" id="PS51257">
    <property type="entry name" value="PROKAR_LIPOPROTEIN"/>
    <property type="match status" value="1"/>
</dbReference>
<dbReference type="AlphaFoldDB" id="A0A8H6M2Y1"/>
<evidence type="ECO:0000313" key="1">
    <source>
        <dbReference type="EMBL" id="KAF6752570.1"/>
    </source>
</evidence>
<proteinExistence type="predicted"/>
<dbReference type="InterPro" id="IPR025649">
    <property type="entry name" value="DUF4360"/>
</dbReference>
<reference evidence="1 2" key="1">
    <citation type="submission" date="2020-07" db="EMBL/GenBank/DDBJ databases">
        <title>Comparative genomics of pyrophilous fungi reveals a link between fire events and developmental genes.</title>
        <authorList>
            <consortium name="DOE Joint Genome Institute"/>
            <person name="Steindorff A.S."/>
            <person name="Carver A."/>
            <person name="Calhoun S."/>
            <person name="Stillman K."/>
            <person name="Liu H."/>
            <person name="Lipzen A."/>
            <person name="Pangilinan J."/>
            <person name="Labutti K."/>
            <person name="Bruns T.D."/>
            <person name="Grigoriev I.V."/>
        </authorList>
    </citation>
    <scope>NUCLEOTIDE SEQUENCE [LARGE SCALE GENOMIC DNA]</scope>
    <source>
        <strain evidence="1 2">CBS 144469</strain>
    </source>
</reference>
<name>A0A8H6M2Y1_9AGAR</name>
<sequence length="183" mass="19592">MVRRLIPHRRWTLIQFNMLKTFTFFIPFALAASCIVARNTPEGFAVTNTNYHGSGCPPNSTLVSFTPDSSAFIIVYEAFGVNIAPGLPSPNSKTCTVTLDLAVPTGYNVSLAPVNTETFRQDDGATGGFDVNSVVTGAGTQLELTTTAVLMAKDSTSTGMLVVDSVDVVSRFSSFALLTHIQF</sequence>
<gene>
    <name evidence="1" type="ORF">DFP72DRAFT_446831</name>
</gene>
<dbReference type="OrthoDB" id="3076017at2759"/>